<dbReference type="GeneID" id="34688145"/>
<evidence type="ECO:0000256" key="3">
    <source>
        <dbReference type="ARBA" id="ARBA00011531"/>
    </source>
</evidence>
<keyword evidence="5" id="KW-0963">Cytoplasm</keyword>
<dbReference type="InterPro" id="IPR012715">
    <property type="entry name" value="Chap_CCT_alpha"/>
</dbReference>
<proteinExistence type="inferred from homology"/>
<evidence type="ECO:0000256" key="5">
    <source>
        <dbReference type="ARBA" id="ARBA00022490"/>
    </source>
</evidence>
<sequence length="560" mass="60289">MASVLNNSRSDTLFLGGEKVSGDDIRNQNVLAALAVANVVKTSLGPVGLDKMLVDDIGDFTVTNDGATILSLLDVQHPAGKILVELAQQQDREIGDGTTSVVIIASELLKRANSLVKNKIHPTTIITGFRVALREAIRYINEVLSMSVESLGKESLVNIAKTSMSSKIIGSDSDFFGNMVVDALLAVKTQNSKGEIKYPVKAVNILKAHGKSARESVLVQGYALNCTVASQAMPKRLAGGNVKIACLDINLQKARMAMGVQINITDPDQLEEIRKREAGIVLEKVKKIIAAGANVVLTTKGIDDLCLKEFVEANVMAVRRCKKEDLRRIARATGATLISSMSNLEGDEIFEAASLGSCQEVSQVRFSDDECILVKGTSKHSSSSIVLRGANDYSLDEMERSIHDSLSVVKRTLESGNVVPGGGCVEAALNIYLDNFATTVGSREQLAIAEFAAALLVIPKTLAVNAAKDSSELIAKLRSYHAASQQAQLEHVKRRNYRNYGLDLIRGKVVDEVQSGVLEPTISKVKSLKSALEACIAILRIDTMITVDPEPPKEDPHGHH</sequence>
<name>A0A0C7NFY0_9SACH</name>
<gene>
    <name evidence="11" type="ORF">LALA0_S12e02322g</name>
</gene>
<evidence type="ECO:0000256" key="7">
    <source>
        <dbReference type="ARBA" id="ARBA00022840"/>
    </source>
</evidence>
<dbReference type="InterPro" id="IPR002194">
    <property type="entry name" value="Chaperonin_TCP-1_CS"/>
</dbReference>
<organism evidence="11 12">
    <name type="scientific">Lachancea lanzarotensis</name>
    <dbReference type="NCBI Taxonomy" id="1245769"/>
    <lineage>
        <taxon>Eukaryota</taxon>
        <taxon>Fungi</taxon>
        <taxon>Dikarya</taxon>
        <taxon>Ascomycota</taxon>
        <taxon>Saccharomycotina</taxon>
        <taxon>Saccharomycetes</taxon>
        <taxon>Saccharomycetales</taxon>
        <taxon>Saccharomycetaceae</taxon>
        <taxon>Lachancea</taxon>
    </lineage>
</organism>
<dbReference type="AlphaFoldDB" id="A0A0C7NFY0"/>
<dbReference type="InterPro" id="IPR027410">
    <property type="entry name" value="TCP-1-like_intermed_sf"/>
</dbReference>
<dbReference type="NCBIfam" id="TIGR02340">
    <property type="entry name" value="chap_CCT_alpha"/>
    <property type="match status" value="1"/>
</dbReference>
<dbReference type="FunFam" id="1.10.560.10:FF:000070">
    <property type="entry name" value="Uncharacterized protein"/>
    <property type="match status" value="1"/>
</dbReference>
<dbReference type="GO" id="GO:0005524">
    <property type="term" value="F:ATP binding"/>
    <property type="evidence" value="ECO:0007669"/>
    <property type="project" value="UniProtKB-KW"/>
</dbReference>
<dbReference type="STRING" id="1245769.A0A0C7NFY0"/>
<keyword evidence="12" id="KW-1185">Reference proteome</keyword>
<dbReference type="FunFam" id="3.50.7.10:FF:000009">
    <property type="entry name" value="T-complex protein 1 subunit alpha"/>
    <property type="match status" value="1"/>
</dbReference>
<dbReference type="HOGENOM" id="CLU_008891_5_1_1"/>
<dbReference type="Gene3D" id="3.30.260.10">
    <property type="entry name" value="TCP-1-like chaperonin intermediate domain"/>
    <property type="match status" value="1"/>
</dbReference>
<dbReference type="CDD" id="cd03335">
    <property type="entry name" value="TCP1_alpha"/>
    <property type="match status" value="1"/>
</dbReference>
<dbReference type="NCBIfam" id="NF041082">
    <property type="entry name" value="thermosome_alpha"/>
    <property type="match status" value="1"/>
</dbReference>
<dbReference type="RefSeq" id="XP_022630791.1">
    <property type="nucleotide sequence ID" value="XM_022774931.1"/>
</dbReference>
<evidence type="ECO:0000256" key="1">
    <source>
        <dbReference type="ARBA" id="ARBA00004496"/>
    </source>
</evidence>
<dbReference type="SUPFAM" id="SSF54849">
    <property type="entry name" value="GroEL-intermediate domain like"/>
    <property type="match status" value="1"/>
</dbReference>
<evidence type="ECO:0000256" key="10">
    <source>
        <dbReference type="RuleBase" id="RU004187"/>
    </source>
</evidence>
<evidence type="ECO:0000313" key="12">
    <source>
        <dbReference type="Proteomes" id="UP000054304"/>
    </source>
</evidence>
<dbReference type="SUPFAM" id="SSF48592">
    <property type="entry name" value="GroEL equatorial domain-like"/>
    <property type="match status" value="1"/>
</dbReference>
<dbReference type="Proteomes" id="UP000054304">
    <property type="component" value="Unassembled WGS sequence"/>
</dbReference>
<dbReference type="GO" id="GO:0140662">
    <property type="term" value="F:ATP-dependent protein folding chaperone"/>
    <property type="evidence" value="ECO:0007669"/>
    <property type="project" value="InterPro"/>
</dbReference>
<evidence type="ECO:0000256" key="2">
    <source>
        <dbReference type="ARBA" id="ARBA00008020"/>
    </source>
</evidence>
<comment type="subcellular location">
    <subcellularLocation>
        <location evidence="1">Cytoplasm</location>
    </subcellularLocation>
</comment>
<dbReference type="InterPro" id="IPR017998">
    <property type="entry name" value="Chaperone_TCP-1"/>
</dbReference>
<dbReference type="OrthoDB" id="10248520at2759"/>
<dbReference type="NCBIfam" id="NF041083">
    <property type="entry name" value="thermosome_beta"/>
    <property type="match status" value="1"/>
</dbReference>
<dbReference type="SUPFAM" id="SSF52029">
    <property type="entry name" value="GroEL apical domain-like"/>
    <property type="match status" value="1"/>
</dbReference>
<dbReference type="InterPro" id="IPR053374">
    <property type="entry name" value="TCP-1_chaperonin"/>
</dbReference>
<evidence type="ECO:0000256" key="9">
    <source>
        <dbReference type="ARBA" id="ARBA00030049"/>
    </source>
</evidence>
<dbReference type="PANTHER" id="PTHR11353">
    <property type="entry name" value="CHAPERONIN"/>
    <property type="match status" value="1"/>
</dbReference>
<comment type="subunit">
    <text evidence="3">Heterooligomeric complex of about 850 to 900 kDa that forms two stacked rings, 12 to 16 nm in diameter.</text>
</comment>
<evidence type="ECO:0000256" key="6">
    <source>
        <dbReference type="ARBA" id="ARBA00022741"/>
    </source>
</evidence>
<dbReference type="GO" id="GO:0016887">
    <property type="term" value="F:ATP hydrolysis activity"/>
    <property type="evidence" value="ECO:0007669"/>
    <property type="project" value="InterPro"/>
</dbReference>
<dbReference type="Gene3D" id="1.10.560.10">
    <property type="entry name" value="GroEL-like equatorial domain"/>
    <property type="match status" value="1"/>
</dbReference>
<dbReference type="Gene3D" id="3.50.7.10">
    <property type="entry name" value="GroEL"/>
    <property type="match status" value="1"/>
</dbReference>
<dbReference type="GO" id="GO:0051082">
    <property type="term" value="F:unfolded protein binding"/>
    <property type="evidence" value="ECO:0007669"/>
    <property type="project" value="EnsemblFungi"/>
</dbReference>
<dbReference type="PROSITE" id="PS00750">
    <property type="entry name" value="TCP1_1"/>
    <property type="match status" value="1"/>
</dbReference>
<dbReference type="InterPro" id="IPR027413">
    <property type="entry name" value="GROEL-like_equatorial_sf"/>
</dbReference>
<comment type="similarity">
    <text evidence="2 10">Belongs to the TCP-1 chaperonin family.</text>
</comment>
<keyword evidence="8 10" id="KW-0143">Chaperone</keyword>
<dbReference type="InterPro" id="IPR027409">
    <property type="entry name" value="GroEL-like_apical_dom_sf"/>
</dbReference>
<keyword evidence="6 10" id="KW-0547">Nucleotide-binding</keyword>
<dbReference type="InterPro" id="IPR054827">
    <property type="entry name" value="thermosome_alpha"/>
</dbReference>
<dbReference type="GO" id="GO:0005832">
    <property type="term" value="C:chaperonin-containing T-complex"/>
    <property type="evidence" value="ECO:0007669"/>
    <property type="project" value="EnsemblFungi"/>
</dbReference>
<accession>A0A0C7NFY0</accession>
<dbReference type="EMBL" id="LN736371">
    <property type="protein sequence ID" value="CEP64586.1"/>
    <property type="molecule type" value="Genomic_DNA"/>
</dbReference>
<evidence type="ECO:0000313" key="11">
    <source>
        <dbReference type="EMBL" id="CEP64586.1"/>
    </source>
</evidence>
<evidence type="ECO:0000256" key="8">
    <source>
        <dbReference type="ARBA" id="ARBA00023186"/>
    </source>
</evidence>
<dbReference type="Pfam" id="PF00118">
    <property type="entry name" value="Cpn60_TCP1"/>
    <property type="match status" value="1"/>
</dbReference>
<dbReference type="InterPro" id="IPR002423">
    <property type="entry name" value="Cpn60/GroEL/TCP-1"/>
</dbReference>
<dbReference type="PRINTS" id="PR00304">
    <property type="entry name" value="TCOMPLEXTCP1"/>
</dbReference>
<dbReference type="PROSITE" id="PS00995">
    <property type="entry name" value="TCP1_3"/>
    <property type="match status" value="1"/>
</dbReference>
<protein>
    <recommendedName>
        <fullName evidence="4">T-complex protein 1 subunit alpha</fullName>
    </recommendedName>
    <alternativeName>
        <fullName evidence="9">CCT-alpha</fullName>
    </alternativeName>
</protein>
<dbReference type="PROSITE" id="PS00751">
    <property type="entry name" value="TCP1_2"/>
    <property type="match status" value="1"/>
</dbReference>
<keyword evidence="7 10" id="KW-0067">ATP-binding</keyword>
<evidence type="ECO:0000256" key="4">
    <source>
        <dbReference type="ARBA" id="ARBA00014424"/>
    </source>
</evidence>
<reference evidence="11 12" key="1">
    <citation type="submission" date="2014-12" db="EMBL/GenBank/DDBJ databases">
        <authorList>
            <person name="Neuveglise Cecile"/>
        </authorList>
    </citation>
    <scope>NUCLEOTIDE SEQUENCE [LARGE SCALE GENOMIC DNA]</scope>
    <source>
        <strain evidence="11 12">CBS 12615</strain>
    </source>
</reference>